<gene>
    <name evidence="1" type="ORF">ARALYDRAFT_900733</name>
</gene>
<name>D7LE42_ARALL</name>
<dbReference type="Proteomes" id="UP000008694">
    <property type="component" value="Unassembled WGS sequence"/>
</dbReference>
<evidence type="ECO:0000313" key="2">
    <source>
        <dbReference type="Proteomes" id="UP000008694"/>
    </source>
</evidence>
<organism evidence="2">
    <name type="scientific">Arabidopsis lyrata subsp. lyrata</name>
    <name type="common">Lyre-leaved rock-cress</name>
    <dbReference type="NCBI Taxonomy" id="81972"/>
    <lineage>
        <taxon>Eukaryota</taxon>
        <taxon>Viridiplantae</taxon>
        <taxon>Streptophyta</taxon>
        <taxon>Embryophyta</taxon>
        <taxon>Tracheophyta</taxon>
        <taxon>Spermatophyta</taxon>
        <taxon>Magnoliopsida</taxon>
        <taxon>eudicotyledons</taxon>
        <taxon>Gunneridae</taxon>
        <taxon>Pentapetalae</taxon>
        <taxon>rosids</taxon>
        <taxon>malvids</taxon>
        <taxon>Brassicales</taxon>
        <taxon>Brassicaceae</taxon>
        <taxon>Camelineae</taxon>
        <taxon>Arabidopsis</taxon>
    </lineage>
</organism>
<reference evidence="2" key="1">
    <citation type="journal article" date="2011" name="Nat. Genet.">
        <title>The Arabidopsis lyrata genome sequence and the basis of rapid genome size change.</title>
        <authorList>
            <person name="Hu T.T."/>
            <person name="Pattyn P."/>
            <person name="Bakker E.G."/>
            <person name="Cao J."/>
            <person name="Cheng J.-F."/>
            <person name="Clark R.M."/>
            <person name="Fahlgren N."/>
            <person name="Fawcett J.A."/>
            <person name="Grimwood J."/>
            <person name="Gundlach H."/>
            <person name="Haberer G."/>
            <person name="Hollister J.D."/>
            <person name="Ossowski S."/>
            <person name="Ottilar R.P."/>
            <person name="Salamov A.A."/>
            <person name="Schneeberger K."/>
            <person name="Spannagl M."/>
            <person name="Wang X."/>
            <person name="Yang L."/>
            <person name="Nasrallah M.E."/>
            <person name="Bergelson J."/>
            <person name="Carrington J.C."/>
            <person name="Gaut B.S."/>
            <person name="Schmutz J."/>
            <person name="Mayer K.F.X."/>
            <person name="Van de Peer Y."/>
            <person name="Grigoriev I.V."/>
            <person name="Nordborg M."/>
            <person name="Weigel D."/>
            <person name="Guo Y.-L."/>
        </authorList>
    </citation>
    <scope>NUCLEOTIDE SEQUENCE [LARGE SCALE GENOMIC DNA]</scope>
    <source>
        <strain evidence="2">cv. MN47</strain>
    </source>
</reference>
<dbReference type="Gramene" id="scaffold_400234.1">
    <property type="protein sequence ID" value="scaffold_400234.1"/>
    <property type="gene ID" value="scaffold_400234.1"/>
</dbReference>
<protein>
    <submittedName>
        <fullName evidence="1">Predicted protein</fullName>
    </submittedName>
</protein>
<dbReference type="EMBL" id="GL348716">
    <property type="protein sequence ID" value="EFH54894.1"/>
    <property type="molecule type" value="Genomic_DNA"/>
</dbReference>
<sequence length="113" mass="12651">MMLRKTQNTRRAMLLEIESATSADRTILKLAVKTEVTKPLKFEPANVVLGWEQPGPALHAGMEMPKKYPVSKLGRILTGSEQTKVVLDQRQIGHVREVSDIGRGNPEKYAVNR</sequence>
<evidence type="ECO:0000313" key="1">
    <source>
        <dbReference type="EMBL" id="EFH54894.1"/>
    </source>
</evidence>
<dbReference type="AlphaFoldDB" id="D7LE42"/>
<dbReference type="HOGENOM" id="CLU_2136904_0_0_1"/>
<keyword evidence="2" id="KW-1185">Reference proteome</keyword>
<proteinExistence type="predicted"/>
<accession>D7LE42</accession>